<proteinExistence type="predicted"/>
<dbReference type="CDD" id="cd06850">
    <property type="entry name" value="biotinyl_domain"/>
    <property type="match status" value="1"/>
</dbReference>
<evidence type="ECO:0000256" key="5">
    <source>
        <dbReference type="ARBA" id="ARBA00023267"/>
    </source>
</evidence>
<dbReference type="GO" id="GO:0046872">
    <property type="term" value="F:metal ion binding"/>
    <property type="evidence" value="ECO:0007669"/>
    <property type="project" value="InterPro"/>
</dbReference>
<dbReference type="Pfam" id="PF00289">
    <property type="entry name" value="Biotin_carb_N"/>
    <property type="match status" value="1"/>
</dbReference>
<protein>
    <submittedName>
        <fullName evidence="11">Biotin/lipoyl-binding protein</fullName>
    </submittedName>
</protein>
<dbReference type="SUPFAM" id="SSF51246">
    <property type="entry name" value="Rudiment single hybrid motif"/>
    <property type="match status" value="1"/>
</dbReference>
<dbReference type="PROSITE" id="PS00188">
    <property type="entry name" value="BIOTIN"/>
    <property type="match status" value="1"/>
</dbReference>
<dbReference type="InterPro" id="IPR016185">
    <property type="entry name" value="PreATP-grasp_dom_sf"/>
</dbReference>
<keyword evidence="4 7" id="KW-0067">ATP-binding</keyword>
<name>A0A838XCL7_9ACTN</name>
<dbReference type="PANTHER" id="PTHR18866">
    <property type="entry name" value="CARBOXYLASE:PYRUVATE/ACETYL-COA/PROPIONYL-COA CARBOXYLASE"/>
    <property type="match status" value="1"/>
</dbReference>
<comment type="catalytic activity">
    <reaction evidence="6">
        <text>N(6)-biotinyl-L-lysyl-[protein] + hydrogencarbonate + ATP = N(6)-carboxybiotinyl-L-lysyl-[protein] + ADP + phosphate + H(+)</text>
        <dbReference type="Rhea" id="RHEA:13501"/>
        <dbReference type="Rhea" id="RHEA-COMP:10505"/>
        <dbReference type="Rhea" id="RHEA-COMP:10506"/>
        <dbReference type="ChEBI" id="CHEBI:15378"/>
        <dbReference type="ChEBI" id="CHEBI:17544"/>
        <dbReference type="ChEBI" id="CHEBI:30616"/>
        <dbReference type="ChEBI" id="CHEBI:43474"/>
        <dbReference type="ChEBI" id="CHEBI:83144"/>
        <dbReference type="ChEBI" id="CHEBI:83145"/>
        <dbReference type="ChEBI" id="CHEBI:456216"/>
        <dbReference type="EC" id="6.3.4.14"/>
    </reaction>
    <physiologicalReaction direction="left-to-right" evidence="6">
        <dbReference type="Rhea" id="RHEA:13502"/>
    </physiologicalReaction>
</comment>
<reference evidence="11 12" key="1">
    <citation type="submission" date="2020-07" db="EMBL/GenBank/DDBJ databases">
        <title>Draft genome and description of Aeromicrobium phoceense strain Marseille-Q0843 isolated from healthy skin swab.</title>
        <authorList>
            <person name="Boxberger M."/>
            <person name="La Scola B."/>
        </authorList>
    </citation>
    <scope>NUCLEOTIDE SEQUENCE [LARGE SCALE GENOMIC DNA]</scope>
    <source>
        <strain evidence="11 12">Marseille-Q0843</strain>
    </source>
</reference>
<gene>
    <name evidence="11" type="ORF">H1W00_04155</name>
</gene>
<feature type="domain" description="Lipoyl-binding" evidence="8">
    <location>
        <begin position="556"/>
        <end position="631"/>
    </location>
</feature>
<evidence type="ECO:0000256" key="7">
    <source>
        <dbReference type="PROSITE-ProRule" id="PRU00409"/>
    </source>
</evidence>
<accession>A0A838XCL7</accession>
<dbReference type="InterPro" id="IPR011764">
    <property type="entry name" value="Biotin_carboxylation_dom"/>
</dbReference>
<dbReference type="InterPro" id="IPR011761">
    <property type="entry name" value="ATP-grasp"/>
</dbReference>
<dbReference type="SUPFAM" id="SSF52440">
    <property type="entry name" value="PreATP-grasp domain"/>
    <property type="match status" value="1"/>
</dbReference>
<keyword evidence="2" id="KW-0436">Ligase</keyword>
<dbReference type="InterPro" id="IPR005479">
    <property type="entry name" value="CPAse_ATP-bd"/>
</dbReference>
<dbReference type="EMBL" id="JACEOG010000001">
    <property type="protein sequence ID" value="MBA4607662.1"/>
    <property type="molecule type" value="Genomic_DNA"/>
</dbReference>
<dbReference type="SUPFAM" id="SSF51230">
    <property type="entry name" value="Single hybrid motif"/>
    <property type="match status" value="1"/>
</dbReference>
<keyword evidence="5" id="KW-0092">Biotin</keyword>
<dbReference type="AlphaFoldDB" id="A0A838XCL7"/>
<dbReference type="GO" id="GO:0005524">
    <property type="term" value="F:ATP binding"/>
    <property type="evidence" value="ECO:0007669"/>
    <property type="project" value="UniProtKB-UniRule"/>
</dbReference>
<dbReference type="Pfam" id="PF00364">
    <property type="entry name" value="Biotin_lipoyl"/>
    <property type="match status" value="1"/>
</dbReference>
<evidence type="ECO:0000256" key="6">
    <source>
        <dbReference type="ARBA" id="ARBA00048501"/>
    </source>
</evidence>
<dbReference type="Pfam" id="PF21139">
    <property type="entry name" value="BT_MCC_alpha"/>
    <property type="match status" value="1"/>
</dbReference>
<dbReference type="RefSeq" id="WP_181753870.1">
    <property type="nucleotide sequence ID" value="NZ_JACEOG010000001.1"/>
</dbReference>
<evidence type="ECO:0000313" key="12">
    <source>
        <dbReference type="Proteomes" id="UP000550354"/>
    </source>
</evidence>
<evidence type="ECO:0000256" key="3">
    <source>
        <dbReference type="ARBA" id="ARBA00022741"/>
    </source>
</evidence>
<keyword evidence="3 7" id="KW-0547">Nucleotide-binding</keyword>
<evidence type="ECO:0000256" key="4">
    <source>
        <dbReference type="ARBA" id="ARBA00022840"/>
    </source>
</evidence>
<organism evidence="11 12">
    <name type="scientific">Aeromicrobium phoceense</name>
    <dbReference type="NCBI Taxonomy" id="2754045"/>
    <lineage>
        <taxon>Bacteria</taxon>
        <taxon>Bacillati</taxon>
        <taxon>Actinomycetota</taxon>
        <taxon>Actinomycetes</taxon>
        <taxon>Propionibacteriales</taxon>
        <taxon>Nocardioidaceae</taxon>
        <taxon>Aeromicrobium</taxon>
    </lineage>
</organism>
<sequence length="635" mass="67320">MTIKRVLVANRGEIARRIFRTCRDLGIETVAVYSDADAGMPFVAEADVSVRLPGSAPSDTYLRGDLVIEAARRSGADAIHPGYGFLSENAGFARDVESAGLVWIGPSPESIDQMGSKIRAKEIMAAAGVPILAVDLDGVTPGELPLLVKASAGGGGRGMRVVEQLDDLDAELAKARAEAESAFGDGTVFVEPYLPRARHVEVQILADTHGTVWAVGDRDCSIQRRHQKVVEEAPAPGLSDRARTTLHIAAREAAKAVSYRGAGTVEFLVDGDRVFFLEMNTRLQVEHPVTEEVHGLDLVAEQIRIAEGGALTGTVREPNGHAIEVRLYAEDPAEDWSPQTGTIRAFDFPDSVRVDSAVEVGSVVGIHYDAMIAKVIAHGPDRATALRTLVDALRRSRVHGVTTNRSALRQILEAPQVRDADLWTSMLEEHADDWFGAETPDSLVPVAAALAEATLAASSARVLSRIPAGFRNVPSQPLTREYEGHEPVAYRSAQGRLVVDGADVVSVAVDGSTVEIMLEVEGVTRRYRVAVAPGHVDVDGPDGSTSLVPVPRFVDPADVVAEGSLLAPMPAAVTAVKVADGDRVAKGDPVVVLEAMKMQHTIAAPSDGVVSGLAVSVGQQVEAGAVLAVIEEETE</sequence>
<dbReference type="Proteomes" id="UP000550354">
    <property type="component" value="Unassembled WGS sequence"/>
</dbReference>
<feature type="domain" description="ATP-grasp" evidence="9">
    <location>
        <begin position="108"/>
        <end position="307"/>
    </location>
</feature>
<dbReference type="InterPro" id="IPR005482">
    <property type="entry name" value="Biotin_COase_C"/>
</dbReference>
<evidence type="ECO:0000256" key="2">
    <source>
        <dbReference type="ARBA" id="ARBA00022598"/>
    </source>
</evidence>
<dbReference type="GO" id="GO:0004075">
    <property type="term" value="F:biotin carboxylase activity"/>
    <property type="evidence" value="ECO:0007669"/>
    <property type="project" value="UniProtKB-EC"/>
</dbReference>
<dbReference type="Pfam" id="PF02785">
    <property type="entry name" value="Biotin_carb_C"/>
    <property type="match status" value="1"/>
</dbReference>
<evidence type="ECO:0000313" key="11">
    <source>
        <dbReference type="EMBL" id="MBA4607662.1"/>
    </source>
</evidence>
<dbReference type="PANTHER" id="PTHR18866:SF126">
    <property type="entry name" value="BIOTIN CARBOXYLASE"/>
    <property type="match status" value="1"/>
</dbReference>
<dbReference type="PROSITE" id="PS00867">
    <property type="entry name" value="CPSASE_2"/>
    <property type="match status" value="1"/>
</dbReference>
<dbReference type="InterPro" id="IPR001882">
    <property type="entry name" value="Biotin_BS"/>
</dbReference>
<evidence type="ECO:0000259" key="9">
    <source>
        <dbReference type="PROSITE" id="PS50975"/>
    </source>
</evidence>
<dbReference type="InterPro" id="IPR005481">
    <property type="entry name" value="BC-like_N"/>
</dbReference>
<dbReference type="SUPFAM" id="SSF56059">
    <property type="entry name" value="Glutathione synthetase ATP-binding domain-like"/>
    <property type="match status" value="1"/>
</dbReference>
<feature type="domain" description="Biotin carboxylation" evidence="10">
    <location>
        <begin position="2"/>
        <end position="432"/>
    </location>
</feature>
<dbReference type="InterPro" id="IPR011053">
    <property type="entry name" value="Single_hybrid_motif"/>
</dbReference>
<dbReference type="FunFam" id="3.40.50.20:FF:000010">
    <property type="entry name" value="Propionyl-CoA carboxylase subunit alpha"/>
    <property type="match status" value="1"/>
</dbReference>
<dbReference type="InterPro" id="IPR011054">
    <property type="entry name" value="Rudment_hybrid_motif"/>
</dbReference>
<keyword evidence="12" id="KW-1185">Reference proteome</keyword>
<dbReference type="SMART" id="SM00878">
    <property type="entry name" value="Biotin_carb_C"/>
    <property type="match status" value="1"/>
</dbReference>
<dbReference type="InterPro" id="IPR000089">
    <property type="entry name" value="Biotin_lipoyl"/>
</dbReference>
<comment type="cofactor">
    <cofactor evidence="1">
        <name>biotin</name>
        <dbReference type="ChEBI" id="CHEBI:57586"/>
    </cofactor>
</comment>
<dbReference type="PROSITE" id="PS50979">
    <property type="entry name" value="BC"/>
    <property type="match status" value="1"/>
</dbReference>
<dbReference type="InterPro" id="IPR050856">
    <property type="entry name" value="Biotin_carboxylase_complex"/>
</dbReference>
<dbReference type="InterPro" id="IPR048429">
    <property type="entry name" value="MCC_alpha_BT"/>
</dbReference>
<evidence type="ECO:0000259" key="10">
    <source>
        <dbReference type="PROSITE" id="PS50979"/>
    </source>
</evidence>
<dbReference type="FunFam" id="2.40.50.100:FF:000003">
    <property type="entry name" value="Acetyl-CoA carboxylase biotin carboxyl carrier protein"/>
    <property type="match status" value="1"/>
</dbReference>
<dbReference type="PROSITE" id="PS50968">
    <property type="entry name" value="BIOTINYL_LIPOYL"/>
    <property type="match status" value="1"/>
</dbReference>
<dbReference type="PROSITE" id="PS50975">
    <property type="entry name" value="ATP_GRASP"/>
    <property type="match status" value="1"/>
</dbReference>
<evidence type="ECO:0000256" key="1">
    <source>
        <dbReference type="ARBA" id="ARBA00001953"/>
    </source>
</evidence>
<dbReference type="Gene3D" id="3.30.470.20">
    <property type="entry name" value="ATP-grasp fold, B domain"/>
    <property type="match status" value="1"/>
</dbReference>
<dbReference type="Pfam" id="PF02786">
    <property type="entry name" value="CPSase_L_D2"/>
    <property type="match status" value="1"/>
</dbReference>
<dbReference type="Gene3D" id="2.40.50.100">
    <property type="match status" value="1"/>
</dbReference>
<evidence type="ECO:0000259" key="8">
    <source>
        <dbReference type="PROSITE" id="PS50968"/>
    </source>
</evidence>
<comment type="caution">
    <text evidence="11">The sequence shown here is derived from an EMBL/GenBank/DDBJ whole genome shotgun (WGS) entry which is preliminary data.</text>
</comment>